<dbReference type="InterPro" id="IPR027417">
    <property type="entry name" value="P-loop_NTPase"/>
</dbReference>
<dbReference type="InterPro" id="IPR003395">
    <property type="entry name" value="RecF/RecN/SMC_N"/>
</dbReference>
<dbReference type="OrthoDB" id="10254973at2759"/>
<dbReference type="Pfam" id="PF02463">
    <property type="entry name" value="SMC_N"/>
    <property type="match status" value="1"/>
</dbReference>
<protein>
    <recommendedName>
        <fullName evidence="2">Structural maintenance of chromosomes protein 5</fullName>
    </recommendedName>
</protein>
<dbReference type="GO" id="GO:0003697">
    <property type="term" value="F:single-stranded DNA binding"/>
    <property type="evidence" value="ECO:0007669"/>
    <property type="project" value="TreeGrafter"/>
</dbReference>
<keyword evidence="3 4" id="KW-0175">Coiled coil</keyword>
<feature type="compositionally biased region" description="Polar residues" evidence="5">
    <location>
        <begin position="180"/>
        <end position="191"/>
    </location>
</feature>
<dbReference type="GO" id="GO:0000724">
    <property type="term" value="P:double-strand break repair via homologous recombination"/>
    <property type="evidence" value="ECO:0007669"/>
    <property type="project" value="TreeGrafter"/>
</dbReference>
<reference evidence="7 8" key="1">
    <citation type="journal article" date="2020" name="J. Phycol.">
        <title>Comparative genome analysis reveals Cyanidiococcus gen. nov., a new extremophilic red algal genus sister to Cyanidioschyzon (Cyanidioschyzonaceae, Rhodophyta).</title>
        <authorList>
            <person name="Liu S.-L."/>
            <person name="Chiang Y.-R."/>
            <person name="Yoon H.S."/>
            <person name="Fu H.-Y."/>
        </authorList>
    </citation>
    <scope>NUCLEOTIDE SEQUENCE [LARGE SCALE GENOMIC DNA]</scope>
    <source>
        <strain evidence="7 8">THAL066</strain>
    </source>
</reference>
<evidence type="ECO:0000313" key="8">
    <source>
        <dbReference type="Proteomes" id="UP000530660"/>
    </source>
</evidence>
<sequence length="1378" mass="156396">MGRLRSAELKRRQREQGGMKASQVDANDPFAFPDDAWDAEQQLAVQTSPRRKRTRSQKRDANNAAVEATLLVGSSERAHQEHESIGPAQRAYQGVRVGAPVVKPKMNTAVKRVNDQRKRKKIPSVGLPRECHGLGPETPPSGANTPDNHEEHAEAADSAAVAERQARLINSRLCVVSAKPVSSNPESTSTRTEADSEHRAKAQTTRQGASQPPVRRVECELRESAHDVLIPASPRTASQATFLGKGSVARSTFHATANKSQHMATVLDVSHAENEDETARTSVAIPSLELGAASADCGTVDPSVSSQATIHESTLTIARDDRHGTPRNRIRKEPVAKVQTGDERAGHWRRGQLVRLRLHNFLAFDDMEIFPGKALNLVVGPNGSGKSSIVAGICIGLGGRLELLSRAPALTCYIKHGCERAQIDIELFDPNARGQRRCLSRVFSRDGRNGFTLDGVSVPKRVVDDLCAEYDIQLDNLCTFLPQERVPELIECTPIELLRHTIRAVMGSATLASFEALANREVAHTDRLQRDAADHARLAEWIRQNEALEAELRFYEERQTLLQQIENMRIYRPYCIYEICRQEAIAAREAFKTVDREYRAKCADWETTCAPLREAQQEWMGLQQEREAKKQALVDLEAAAQRHCIQMNEALARFDEANDELMRLEMDITERKRNYEGCQRKVERLESELQNLMERFGSETALDKAIEEKRRERQQVAERALQASEAIRRLEQQQLAPLQRQRQDLLTQRERLCNIRQNRLALVQRRNPHTLVLDCFRFVASQREAGRFQGQVWGPLPLEIHTKDPFHSDVLETVLSGWLEVAFVFESPEDERIVFQESQRNRWRINTITLVRPDLTLTSPAPLETLQRFGVRAFLIDCFEAPANLKRALADAVPIHLIALADASANQHVRELAITHRVFAIFTPQNGYRSRVSRYDSNEVSIRVEALHRRSGLYAMPDEHQIEQIEAQLQQVEAQIALQRSKVAEFETQEKECRVEERTLQQQVAALLEGRKQLRHAKQRLEMQQSLLASIARDLQNPEKDEAQRQRWRAEAKRWSRRYAELAATASEQLGALHEGVNSLTQLTWRSLDKQRLLGAGERSLAAAALAMQTLVQRREEARQQLEAAKARMRQKRQEAEAVAPLTDQLLGQLREWQFPESVEELDERIARAQARADALTTVSADVVQTFERRQRQIEALRQRLERARQQNADEQQSLRHEREDWVRKLRTLARSISSVFSGLLRRLDCSGQIDLIEDTELRRFGLRIQVKFRAAEPLRELSAHHHSGGEKMVATMLYLLAMQEQARPPLRVIDEMNQGMDPNNERAILQMTMESSEKADMPQTLLISPKLLLDLNYAPQMVLHCVLNGPCMSLDATQPSR</sequence>
<feature type="coiled-coil region" evidence="4">
    <location>
        <begin position="962"/>
        <end position="1024"/>
    </location>
</feature>
<dbReference type="GO" id="GO:0030915">
    <property type="term" value="C:Smc5-Smc6 complex"/>
    <property type="evidence" value="ECO:0007669"/>
    <property type="project" value="TreeGrafter"/>
</dbReference>
<evidence type="ECO:0000259" key="6">
    <source>
        <dbReference type="Pfam" id="PF02463"/>
    </source>
</evidence>
<name>A0A7J7IER8_9RHOD</name>
<feature type="domain" description="RecF/RecN/SMC N-terminal" evidence="6">
    <location>
        <begin position="353"/>
        <end position="1336"/>
    </location>
</feature>
<feature type="coiled-coil region" evidence="4">
    <location>
        <begin position="612"/>
        <end position="733"/>
    </location>
</feature>
<evidence type="ECO:0000256" key="4">
    <source>
        <dbReference type="SAM" id="Coils"/>
    </source>
</evidence>
<feature type="region of interest" description="Disordered" evidence="5">
    <location>
        <begin position="1"/>
        <end position="66"/>
    </location>
</feature>
<feature type="compositionally biased region" description="Low complexity" evidence="5">
    <location>
        <begin position="25"/>
        <end position="34"/>
    </location>
</feature>
<keyword evidence="8" id="KW-1185">Reference proteome</keyword>
<evidence type="ECO:0000313" key="7">
    <source>
        <dbReference type="EMBL" id="KAF6001582.1"/>
    </source>
</evidence>
<dbReference type="PANTHER" id="PTHR45916">
    <property type="entry name" value="STRUCTURAL MAINTENANCE OF CHROMOSOMES PROTEIN 5"/>
    <property type="match status" value="1"/>
</dbReference>
<evidence type="ECO:0000256" key="3">
    <source>
        <dbReference type="ARBA" id="ARBA00023054"/>
    </source>
</evidence>
<accession>A0A7J7IER8</accession>
<gene>
    <name evidence="7" type="primary">SMC5</name>
    <name evidence="7" type="ORF">F1559_003691</name>
</gene>
<dbReference type="Proteomes" id="UP000530660">
    <property type="component" value="Unassembled WGS sequence"/>
</dbReference>
<comment type="caution">
    <text evidence="7">The sequence shown here is derived from an EMBL/GenBank/DDBJ whole genome shotgun (WGS) entry which is preliminary data.</text>
</comment>
<dbReference type="Gene3D" id="3.40.50.300">
    <property type="entry name" value="P-loop containing nucleotide triphosphate hydrolases"/>
    <property type="match status" value="2"/>
</dbReference>
<feature type="region of interest" description="Disordered" evidence="5">
    <location>
        <begin position="106"/>
        <end position="162"/>
    </location>
</feature>
<feature type="region of interest" description="Disordered" evidence="5">
    <location>
        <begin position="178"/>
        <end position="214"/>
    </location>
</feature>
<feature type="coiled-coil region" evidence="4">
    <location>
        <begin position="538"/>
        <end position="565"/>
    </location>
</feature>
<evidence type="ECO:0000256" key="1">
    <source>
        <dbReference type="ARBA" id="ARBA00010171"/>
    </source>
</evidence>
<feature type="compositionally biased region" description="Basic and acidic residues" evidence="5">
    <location>
        <begin position="1"/>
        <end position="17"/>
    </location>
</feature>
<dbReference type="EMBL" id="VWRR01000014">
    <property type="protein sequence ID" value="KAF6001582.1"/>
    <property type="molecule type" value="Genomic_DNA"/>
</dbReference>
<dbReference type="GO" id="GO:0005634">
    <property type="term" value="C:nucleus"/>
    <property type="evidence" value="ECO:0007669"/>
    <property type="project" value="TreeGrafter"/>
</dbReference>
<evidence type="ECO:0000256" key="2">
    <source>
        <dbReference type="ARBA" id="ARBA00018687"/>
    </source>
</evidence>
<comment type="similarity">
    <text evidence="1">Belongs to the SMC family. SMC5 subfamily.</text>
</comment>
<feature type="coiled-coil region" evidence="4">
    <location>
        <begin position="1101"/>
        <end position="1221"/>
    </location>
</feature>
<dbReference type="SUPFAM" id="SSF52540">
    <property type="entry name" value="P-loop containing nucleoside triphosphate hydrolases"/>
    <property type="match status" value="2"/>
</dbReference>
<organism evidence="7 8">
    <name type="scientific">Cyanidiococcus yangmingshanensis</name>
    <dbReference type="NCBI Taxonomy" id="2690220"/>
    <lineage>
        <taxon>Eukaryota</taxon>
        <taxon>Rhodophyta</taxon>
        <taxon>Bangiophyceae</taxon>
        <taxon>Cyanidiales</taxon>
        <taxon>Cyanidiaceae</taxon>
        <taxon>Cyanidiococcus</taxon>
    </lineage>
</organism>
<evidence type="ECO:0000256" key="5">
    <source>
        <dbReference type="SAM" id="MobiDB-lite"/>
    </source>
</evidence>
<dbReference type="PANTHER" id="PTHR45916:SF1">
    <property type="entry name" value="STRUCTURAL MAINTENANCE OF CHROMOSOMES PROTEIN 5"/>
    <property type="match status" value="1"/>
</dbReference>
<proteinExistence type="inferred from homology"/>